<dbReference type="InterPro" id="IPR029063">
    <property type="entry name" value="SAM-dependent_MTases_sf"/>
</dbReference>
<dbReference type="STRING" id="156889.Mmc1_1400"/>
<keyword evidence="1 4" id="KW-0489">Methyltransferase</keyword>
<dbReference type="PANTHER" id="PTHR13090:SF1">
    <property type="entry name" value="ARGININE-HYDROXYLASE NDUFAF5, MITOCHONDRIAL"/>
    <property type="match status" value="1"/>
</dbReference>
<dbReference type="KEGG" id="mgm:Mmc1_1400"/>
<evidence type="ECO:0000256" key="2">
    <source>
        <dbReference type="ARBA" id="ARBA00022679"/>
    </source>
</evidence>
<proteinExistence type="predicted"/>
<dbReference type="SUPFAM" id="SSF53335">
    <property type="entry name" value="S-adenosyl-L-methionine-dependent methyltransferases"/>
    <property type="match status" value="1"/>
</dbReference>
<dbReference type="Gene3D" id="3.40.50.150">
    <property type="entry name" value="Vaccinia Virus protein VP39"/>
    <property type="match status" value="1"/>
</dbReference>
<dbReference type="OrthoDB" id="9793723at2"/>
<dbReference type="HOGENOM" id="CLU_046586_2_1_5"/>
<dbReference type="InterPro" id="IPR050602">
    <property type="entry name" value="Malonyl-ACP_OMT"/>
</dbReference>
<reference evidence="4 5" key="2">
    <citation type="journal article" date="2012" name="Int. J. Syst. Evol. Microbiol.">
        <title>Magnetococcus marinus gen. nov., sp. nov., a marine, magnetotactic bacterium that represents a novel lineage (Magnetococcaceae fam. nov.; Magnetococcales ord. nov.) at the base of the Alphaproteobacteria.</title>
        <authorList>
            <person name="Bazylinski D.A."/>
            <person name="Williams T.J."/>
            <person name="Lefevre C.T."/>
            <person name="Berg R.J."/>
            <person name="Zhang C.L."/>
            <person name="Bowser S.S."/>
            <person name="Dean A.J."/>
            <person name="Beveridge T.J."/>
        </authorList>
    </citation>
    <scope>NUCLEOTIDE SEQUENCE [LARGE SCALE GENOMIC DNA]</scope>
    <source>
        <strain evidence="5">ATCC BAA-1437 / JCM 17883 / MC-1</strain>
    </source>
</reference>
<evidence type="ECO:0000256" key="1">
    <source>
        <dbReference type="ARBA" id="ARBA00022603"/>
    </source>
</evidence>
<evidence type="ECO:0000259" key="3">
    <source>
        <dbReference type="Pfam" id="PF08241"/>
    </source>
</evidence>
<name>A0L7G8_MAGMM</name>
<accession>A0L7G8</accession>
<organism evidence="4 5">
    <name type="scientific">Magnetococcus marinus (strain ATCC BAA-1437 / JCM 17883 / MC-1)</name>
    <dbReference type="NCBI Taxonomy" id="156889"/>
    <lineage>
        <taxon>Bacteria</taxon>
        <taxon>Pseudomonadati</taxon>
        <taxon>Pseudomonadota</taxon>
        <taxon>Magnetococcia</taxon>
        <taxon>Magnetococcales</taxon>
        <taxon>Magnetococcaceae</taxon>
        <taxon>Magnetococcus</taxon>
    </lineage>
</organism>
<evidence type="ECO:0000313" key="5">
    <source>
        <dbReference type="Proteomes" id="UP000002586"/>
    </source>
</evidence>
<sequence length="301" mass="33730">MEPMVQMPAPLAARIDPRRVRRLLQRALPHAPLQDGPVVESAQVLVERLAELRITPKRLLLLGSRDLILSQALQHQWPKAHVVTQVLEHGWATRLRPPPSRGLFKTTHAPYLCADLTELPYADSSFDGVISNLTLHWSPDPSRTLAEIRRVLRGNGFLLSSQPGADNFRELRSALAQLDQTHYGRIFPRLPRGVDIQQVGDLLASSGYTLPFTDKESANFPIPDLATLLEEFRGMGTGNPHQQRPLGLAPRRWLHELEHLYRQQQQCGPNDPLPVQLEIIFAVGWKAPDPSGNNLKLPPSP</sequence>
<gene>
    <name evidence="4" type="ordered locus">Mmc1_1400</name>
</gene>
<feature type="domain" description="Methyltransferase type 11" evidence="3">
    <location>
        <begin position="109"/>
        <end position="159"/>
    </location>
</feature>
<dbReference type="Pfam" id="PF08241">
    <property type="entry name" value="Methyltransf_11"/>
    <property type="match status" value="1"/>
</dbReference>
<dbReference type="GO" id="GO:0008757">
    <property type="term" value="F:S-adenosylmethionine-dependent methyltransferase activity"/>
    <property type="evidence" value="ECO:0007669"/>
    <property type="project" value="InterPro"/>
</dbReference>
<dbReference type="eggNOG" id="COG2226">
    <property type="taxonomic scope" value="Bacteria"/>
</dbReference>
<dbReference type="CDD" id="cd02440">
    <property type="entry name" value="AdoMet_MTases"/>
    <property type="match status" value="1"/>
</dbReference>
<keyword evidence="5" id="KW-1185">Reference proteome</keyword>
<protein>
    <submittedName>
        <fullName evidence="4">Methyltransferase type 11</fullName>
    </submittedName>
</protein>
<dbReference type="AlphaFoldDB" id="A0L7G8"/>
<dbReference type="PANTHER" id="PTHR13090">
    <property type="entry name" value="ARGININE-HYDROXYLASE NDUFAF5, MITOCHONDRIAL"/>
    <property type="match status" value="1"/>
</dbReference>
<dbReference type="EMBL" id="CP000471">
    <property type="protein sequence ID" value="ABK43911.1"/>
    <property type="molecule type" value="Genomic_DNA"/>
</dbReference>
<evidence type="ECO:0000313" key="4">
    <source>
        <dbReference type="EMBL" id="ABK43911.1"/>
    </source>
</evidence>
<keyword evidence="2 4" id="KW-0808">Transferase</keyword>
<dbReference type="InterPro" id="IPR013216">
    <property type="entry name" value="Methyltransf_11"/>
</dbReference>
<reference evidence="5" key="1">
    <citation type="journal article" date="2009" name="Appl. Environ. Microbiol.">
        <title>Complete genome sequence of the chemolithoautotrophic marine magnetotactic coccus strain MC-1.</title>
        <authorList>
            <person name="Schubbe S."/>
            <person name="Williams T.J."/>
            <person name="Xie G."/>
            <person name="Kiss H.E."/>
            <person name="Brettin T.S."/>
            <person name="Martinez D."/>
            <person name="Ross C.A."/>
            <person name="Schuler D."/>
            <person name="Cox B.L."/>
            <person name="Nealson K.H."/>
            <person name="Bazylinski D.A."/>
        </authorList>
    </citation>
    <scope>NUCLEOTIDE SEQUENCE [LARGE SCALE GENOMIC DNA]</scope>
    <source>
        <strain evidence="5">ATCC BAA-1437 / JCM 17883 / MC-1</strain>
    </source>
</reference>
<dbReference type="Proteomes" id="UP000002586">
    <property type="component" value="Chromosome"/>
</dbReference>
<dbReference type="GO" id="GO:0032259">
    <property type="term" value="P:methylation"/>
    <property type="evidence" value="ECO:0007669"/>
    <property type="project" value="UniProtKB-KW"/>
</dbReference>
<dbReference type="RefSeq" id="WP_011713064.1">
    <property type="nucleotide sequence ID" value="NC_008576.1"/>
</dbReference>